<dbReference type="HOGENOM" id="CLU_058846_2_0_1"/>
<dbReference type="SUPFAM" id="SSF53335">
    <property type="entry name" value="S-adenosyl-L-methionine-dependent methyltransferases"/>
    <property type="match status" value="1"/>
</dbReference>
<dbReference type="OrthoDB" id="8300214at2759"/>
<evidence type="ECO:0008006" key="3">
    <source>
        <dbReference type="Google" id="ProtNLM"/>
    </source>
</evidence>
<dbReference type="AlphaFoldDB" id="A0A061H5R1"/>
<name>A0A061H5R1_9BASI</name>
<dbReference type="EMBL" id="KE361635">
    <property type="protein sequence ID" value="EPQ28257.1"/>
    <property type="molecule type" value="Genomic_DNA"/>
</dbReference>
<protein>
    <recommendedName>
        <fullName evidence="3">Methyltransferase domain-containing protein</fullName>
    </recommendedName>
</protein>
<proteinExistence type="predicted"/>
<dbReference type="RefSeq" id="XP_007879799.1">
    <property type="nucleotide sequence ID" value="XM_007881608.1"/>
</dbReference>
<evidence type="ECO:0000313" key="2">
    <source>
        <dbReference type="Proteomes" id="UP000053664"/>
    </source>
</evidence>
<dbReference type="GeneID" id="19318191"/>
<gene>
    <name evidence="1" type="ORF">PFL1_04084</name>
</gene>
<evidence type="ECO:0000313" key="1">
    <source>
        <dbReference type="EMBL" id="EPQ28257.1"/>
    </source>
</evidence>
<reference evidence="1 2" key="1">
    <citation type="journal article" date="2013" name="Plant Cell">
        <title>The transition from a phytopathogenic smut ancestor to an anamorphic biocontrol agent deciphered by comparative whole-genome analysis.</title>
        <authorList>
            <person name="Lefebvre F."/>
            <person name="Joly D.L."/>
            <person name="Labbe C."/>
            <person name="Teichmann B."/>
            <person name="Linning R."/>
            <person name="Belzile F."/>
            <person name="Bakkeren G."/>
            <person name="Belanger R.R."/>
        </authorList>
    </citation>
    <scope>NUCLEOTIDE SEQUENCE [LARGE SCALE GENOMIC DNA]</scope>
    <source>
        <strain evidence="1 2">PF-1</strain>
    </source>
</reference>
<dbReference type="Gene3D" id="3.40.50.150">
    <property type="entry name" value="Vaccinia Virus protein VP39"/>
    <property type="match status" value="1"/>
</dbReference>
<sequence length="334" mass="36442">MTPLPDAAMVASHHLQAGRNAYQSNSVQAIQTQHRLDIIESWLRLGRKAHRESSDDPEAGIKGDGWERLQGRVMDLGCGQGDQTGALAAVMASRPELESSTVVGVDPGLPSYGSPFTLEQAQTHLARSDLFGDRLEFRLQQDGPSAMAEQRYATVVMAHSIWYLSAVSELRAVFRTARETGVQHLLLAEWALAISDPASLPHLLAALVQAQAPLPGGNIQNVLSPQDIKALAEQEGWKVEAEETWLPDRALQDGSWEIHQAFEAADLVETHALAQHHPSSSDAGNVLDPSVDRLAHAVRAARHALRQASDTWGKEARSMDVWTAVLVPDTDHQR</sequence>
<dbReference type="Proteomes" id="UP000053664">
    <property type="component" value="Unassembled WGS sequence"/>
</dbReference>
<dbReference type="eggNOG" id="ENOG502S50U">
    <property type="taxonomic scope" value="Eukaryota"/>
</dbReference>
<dbReference type="KEGG" id="pfp:PFL1_04084"/>
<dbReference type="InterPro" id="IPR029063">
    <property type="entry name" value="SAM-dependent_MTases_sf"/>
</dbReference>
<accession>A0A061H5R1</accession>
<organism evidence="1 2">
    <name type="scientific">Pseudozyma flocculosa PF-1</name>
    <dbReference type="NCBI Taxonomy" id="1277687"/>
    <lineage>
        <taxon>Eukaryota</taxon>
        <taxon>Fungi</taxon>
        <taxon>Dikarya</taxon>
        <taxon>Basidiomycota</taxon>
        <taxon>Ustilaginomycotina</taxon>
        <taxon>Ustilaginomycetes</taxon>
        <taxon>Ustilaginales</taxon>
        <taxon>Ustilaginaceae</taxon>
        <taxon>Pseudozyma</taxon>
    </lineage>
</organism>